<sequence length="82" mass="9514">MRKEACRLTPSDFHQRTLVVVTMDAQLGHGERLQVFDPIREPYPKRRSSFPRRKWRMGHLAVLILLGILLSKGSLEIGIRYA</sequence>
<dbReference type="EMBL" id="QDHA01000168">
    <property type="protein sequence ID" value="RCJ03397.1"/>
    <property type="molecule type" value="Genomic_DNA"/>
</dbReference>
<name>A0A367P828_CUPNE</name>
<dbReference type="AlphaFoldDB" id="A0A367P828"/>
<reference evidence="2 3" key="1">
    <citation type="submission" date="2018-04" db="EMBL/GenBank/DDBJ databases">
        <title>Cupriavidus necator CR12 genome sequencing and assembly.</title>
        <authorList>
            <person name="Ben Fekih I."/>
            <person name="Mazhar H.S."/>
            <person name="Bello S.K."/>
            <person name="Rensing C."/>
        </authorList>
    </citation>
    <scope>NUCLEOTIDE SEQUENCE [LARGE SCALE GENOMIC DNA]</scope>
    <source>
        <strain evidence="2 3">CR12</strain>
    </source>
</reference>
<keyword evidence="1" id="KW-0812">Transmembrane</keyword>
<evidence type="ECO:0000313" key="3">
    <source>
        <dbReference type="Proteomes" id="UP000253501"/>
    </source>
</evidence>
<evidence type="ECO:0000256" key="1">
    <source>
        <dbReference type="SAM" id="Phobius"/>
    </source>
</evidence>
<keyword evidence="1" id="KW-0472">Membrane</keyword>
<evidence type="ECO:0000313" key="2">
    <source>
        <dbReference type="EMBL" id="RCJ03397.1"/>
    </source>
</evidence>
<protein>
    <submittedName>
        <fullName evidence="2">Uncharacterized protein</fullName>
    </submittedName>
</protein>
<comment type="caution">
    <text evidence="2">The sequence shown here is derived from an EMBL/GenBank/DDBJ whole genome shotgun (WGS) entry which is preliminary data.</text>
</comment>
<organism evidence="2 3">
    <name type="scientific">Cupriavidus necator</name>
    <name type="common">Alcaligenes eutrophus</name>
    <name type="synonym">Ralstonia eutropha</name>
    <dbReference type="NCBI Taxonomy" id="106590"/>
    <lineage>
        <taxon>Bacteria</taxon>
        <taxon>Pseudomonadati</taxon>
        <taxon>Pseudomonadota</taxon>
        <taxon>Betaproteobacteria</taxon>
        <taxon>Burkholderiales</taxon>
        <taxon>Burkholderiaceae</taxon>
        <taxon>Cupriavidus</taxon>
    </lineage>
</organism>
<keyword evidence="1" id="KW-1133">Transmembrane helix</keyword>
<gene>
    <name evidence="2" type="ORF">DDK22_37585</name>
</gene>
<dbReference type="Proteomes" id="UP000253501">
    <property type="component" value="Unassembled WGS sequence"/>
</dbReference>
<feature type="transmembrane region" description="Helical" evidence="1">
    <location>
        <begin position="55"/>
        <end position="75"/>
    </location>
</feature>
<accession>A0A367P828</accession>
<proteinExistence type="predicted"/>